<dbReference type="PRINTS" id="PR00344">
    <property type="entry name" value="BCTRLSENSOR"/>
</dbReference>
<evidence type="ECO:0000313" key="12">
    <source>
        <dbReference type="Proteomes" id="UP000007488"/>
    </source>
</evidence>
<comment type="catalytic activity">
    <reaction evidence="1">
        <text>ATP + protein L-histidine = ADP + protein N-phospho-L-histidine.</text>
        <dbReference type="EC" id="2.7.13.3"/>
    </reaction>
</comment>
<dbReference type="SMART" id="SM00387">
    <property type="entry name" value="HATPase_c"/>
    <property type="match status" value="1"/>
</dbReference>
<dbReference type="InterPro" id="IPR005467">
    <property type="entry name" value="His_kinase_dom"/>
</dbReference>
<dbReference type="GO" id="GO:0005524">
    <property type="term" value="F:ATP binding"/>
    <property type="evidence" value="ECO:0007669"/>
    <property type="project" value="UniProtKB-KW"/>
</dbReference>
<feature type="transmembrane region" description="Helical" evidence="9">
    <location>
        <begin position="195"/>
        <end position="215"/>
    </location>
</feature>
<dbReference type="InterPro" id="IPR003594">
    <property type="entry name" value="HATPase_dom"/>
</dbReference>
<dbReference type="STRING" id="645991.Sgly_0686"/>
<dbReference type="CDD" id="cd00082">
    <property type="entry name" value="HisKA"/>
    <property type="match status" value="1"/>
</dbReference>
<dbReference type="AlphaFoldDB" id="F0T0I3"/>
<dbReference type="Pfam" id="PF00512">
    <property type="entry name" value="HisKA"/>
    <property type="match status" value="1"/>
</dbReference>
<evidence type="ECO:0000256" key="5">
    <source>
        <dbReference type="ARBA" id="ARBA00022741"/>
    </source>
</evidence>
<dbReference type="InterPro" id="IPR036890">
    <property type="entry name" value="HATPase_C_sf"/>
</dbReference>
<feature type="domain" description="Histidine kinase" evidence="10">
    <location>
        <begin position="393"/>
        <end position="597"/>
    </location>
</feature>
<gene>
    <name evidence="11" type="ordered locus">Sgly_0686</name>
</gene>
<keyword evidence="9" id="KW-0812">Transmembrane</keyword>
<evidence type="ECO:0000256" key="6">
    <source>
        <dbReference type="ARBA" id="ARBA00022777"/>
    </source>
</evidence>
<dbReference type="SUPFAM" id="SSF55874">
    <property type="entry name" value="ATPase domain of HSP90 chaperone/DNA topoisomerase II/histidine kinase"/>
    <property type="match status" value="1"/>
</dbReference>
<evidence type="ECO:0000256" key="2">
    <source>
        <dbReference type="ARBA" id="ARBA00012438"/>
    </source>
</evidence>
<accession>F0T0I3</accession>
<reference evidence="11 12" key="1">
    <citation type="journal article" date="2011" name="Stand. Genomic Sci.">
        <title>Complete genome sequence of Syntrophobotulus glycolicus type strain (FlGlyR).</title>
        <authorList>
            <person name="Han C."/>
            <person name="Mwirichia R."/>
            <person name="Chertkov O."/>
            <person name="Held B."/>
            <person name="Lapidus A."/>
            <person name="Nolan M."/>
            <person name="Lucas S."/>
            <person name="Hammon N."/>
            <person name="Deshpande S."/>
            <person name="Cheng J.F."/>
            <person name="Tapia R."/>
            <person name="Goodwin L."/>
            <person name="Pitluck S."/>
            <person name="Huntemann M."/>
            <person name="Liolios K."/>
            <person name="Ivanova N."/>
            <person name="Pagani I."/>
            <person name="Mavromatis K."/>
            <person name="Ovchinikova G."/>
            <person name="Pati A."/>
            <person name="Chen A."/>
            <person name="Palaniappan K."/>
            <person name="Land M."/>
            <person name="Hauser L."/>
            <person name="Brambilla E.M."/>
            <person name="Rohde M."/>
            <person name="Spring S."/>
            <person name="Sikorski J."/>
            <person name="Goker M."/>
            <person name="Woyke T."/>
            <person name="Bristow J."/>
            <person name="Eisen J.A."/>
            <person name="Markowitz V."/>
            <person name="Hugenholtz P."/>
            <person name="Kyrpides N.C."/>
            <person name="Klenk H.P."/>
            <person name="Detter J.C."/>
        </authorList>
    </citation>
    <scope>NUCLEOTIDE SEQUENCE [LARGE SCALE GENOMIC DNA]</scope>
    <source>
        <strain evidence="12">DSM 8271 / FlGlyR</strain>
    </source>
</reference>
<keyword evidence="3" id="KW-0597">Phosphoprotein</keyword>
<dbReference type="PANTHER" id="PTHR43065">
    <property type="entry name" value="SENSOR HISTIDINE KINASE"/>
    <property type="match status" value="1"/>
</dbReference>
<dbReference type="InterPro" id="IPR003661">
    <property type="entry name" value="HisK_dim/P_dom"/>
</dbReference>
<dbReference type="Gene3D" id="3.30.565.10">
    <property type="entry name" value="Histidine kinase-like ATPase, C-terminal domain"/>
    <property type="match status" value="1"/>
</dbReference>
<keyword evidence="9" id="KW-1133">Transmembrane helix</keyword>
<sequence>MNIFTQKRNLLPVNPRKAKGTSIVESALVKVSLVVFFIFIFLYMFMYNSYWNREMYQKKLELSNITFNLHQTISKELDQFYDSDHYRDLTLEEKNREISVLISPVLDEYTQKYPTINLGYINFDTGLRISNDIANDPSFPGVRPSPEEFLMEYNYTDSSANKCIANLLALNIENQNAGYVWAKLNSAYIFYHTQLNLAVLLGSSILLLILILLLIRRLISQIKGELVAFSQNITSNENQRNEFAMDKLPELAPVFRQIQDHSVSLRNLHDELLTIMDGISDGFFSLDSDLNFRFVNDTIKKTFEEEFVGRNFRGSVFHDLFPELETILQSTVQNNKPLFWETTLPDNREFEFNAYPFSQGISVFFRDTTAINRQARELICLERLNLIGQMAAGISHEVRNPMTTVKGFLQIFFVNPTCQELQEDITLMISEIDRANAIINDFLSLAKASTQNHELRNINQIIERIFPLVRADAYNSNKDIDLKLSEVPEILLNESEIKQVLLNFIRNGLEASPPGASMEISTYLEENTLVLEIKDAGHGLCQKVRDSFGTPFLTTKENGTGLGLAISIGILNRHNATIKYDTGEKGTTFYIRFALSNEEQKEEPQTD</sequence>
<dbReference type="OrthoDB" id="505470at2"/>
<dbReference type="Gene3D" id="3.30.450.20">
    <property type="entry name" value="PAS domain"/>
    <property type="match status" value="1"/>
</dbReference>
<reference evidence="12" key="2">
    <citation type="submission" date="2011-02" db="EMBL/GenBank/DDBJ databases">
        <title>The complete genome of Syntrophobotulus glycolicus DSM 8271.</title>
        <authorList>
            <person name="Lucas S."/>
            <person name="Copeland A."/>
            <person name="Lapidus A."/>
            <person name="Bruce D."/>
            <person name="Goodwin L."/>
            <person name="Pitluck S."/>
            <person name="Kyrpides N."/>
            <person name="Mavromatis K."/>
            <person name="Pagani I."/>
            <person name="Ivanova N."/>
            <person name="Mikhailova N."/>
            <person name="Chertkov O."/>
            <person name="Held B."/>
            <person name="Detter J.C."/>
            <person name="Tapia R."/>
            <person name="Han C."/>
            <person name="Land M."/>
            <person name="Hauser L."/>
            <person name="Markowitz V."/>
            <person name="Cheng J.-F."/>
            <person name="Hugenholtz P."/>
            <person name="Woyke T."/>
            <person name="Wu D."/>
            <person name="Spring S."/>
            <person name="Schroeder M."/>
            <person name="Brambilla E."/>
            <person name="Klenk H.-P."/>
            <person name="Eisen J.A."/>
        </authorList>
    </citation>
    <scope>NUCLEOTIDE SEQUENCE [LARGE SCALE GENOMIC DNA]</scope>
    <source>
        <strain evidence="12">DSM 8271 / FlGlyR</strain>
    </source>
</reference>
<keyword evidence="8" id="KW-0902">Two-component regulatory system</keyword>
<evidence type="ECO:0000256" key="4">
    <source>
        <dbReference type="ARBA" id="ARBA00022679"/>
    </source>
</evidence>
<keyword evidence="6 11" id="KW-0418">Kinase</keyword>
<dbReference type="KEGG" id="sgy:Sgly_0686"/>
<dbReference type="Pfam" id="PF02518">
    <property type="entry name" value="HATPase_c"/>
    <property type="match status" value="1"/>
</dbReference>
<dbReference type="CDD" id="cd00130">
    <property type="entry name" value="PAS"/>
    <property type="match status" value="1"/>
</dbReference>
<dbReference type="EMBL" id="CP002547">
    <property type="protein sequence ID" value="ADY55048.1"/>
    <property type="molecule type" value="Genomic_DNA"/>
</dbReference>
<keyword evidence="4" id="KW-0808">Transferase</keyword>
<dbReference type="SMART" id="SM00388">
    <property type="entry name" value="HisKA"/>
    <property type="match status" value="1"/>
</dbReference>
<dbReference type="SUPFAM" id="SSF55785">
    <property type="entry name" value="PYP-like sensor domain (PAS domain)"/>
    <property type="match status" value="1"/>
</dbReference>
<dbReference type="SMART" id="SM00091">
    <property type="entry name" value="PAS"/>
    <property type="match status" value="1"/>
</dbReference>
<keyword evidence="7" id="KW-0067">ATP-binding</keyword>
<evidence type="ECO:0000259" key="10">
    <source>
        <dbReference type="PROSITE" id="PS50109"/>
    </source>
</evidence>
<dbReference type="Proteomes" id="UP000007488">
    <property type="component" value="Chromosome"/>
</dbReference>
<dbReference type="InterPro" id="IPR004358">
    <property type="entry name" value="Sig_transdc_His_kin-like_C"/>
</dbReference>
<dbReference type="SUPFAM" id="SSF47384">
    <property type="entry name" value="Homodimeric domain of signal transducing histidine kinase"/>
    <property type="match status" value="1"/>
</dbReference>
<protein>
    <recommendedName>
        <fullName evidence="2">histidine kinase</fullName>
        <ecNumber evidence="2">2.7.13.3</ecNumber>
    </recommendedName>
</protein>
<dbReference type="eggNOG" id="COG3852">
    <property type="taxonomic scope" value="Bacteria"/>
</dbReference>
<dbReference type="InterPro" id="IPR000014">
    <property type="entry name" value="PAS"/>
</dbReference>
<evidence type="ECO:0000256" key="3">
    <source>
        <dbReference type="ARBA" id="ARBA00022553"/>
    </source>
</evidence>
<evidence type="ECO:0000256" key="9">
    <source>
        <dbReference type="SAM" id="Phobius"/>
    </source>
</evidence>
<dbReference type="Gene3D" id="1.10.287.130">
    <property type="match status" value="1"/>
</dbReference>
<feature type="transmembrane region" description="Helical" evidence="9">
    <location>
        <begin position="27"/>
        <end position="46"/>
    </location>
</feature>
<dbReference type="RefSeq" id="WP_013623919.1">
    <property type="nucleotide sequence ID" value="NC_015172.1"/>
</dbReference>
<keyword evidence="9" id="KW-0472">Membrane</keyword>
<evidence type="ECO:0000256" key="1">
    <source>
        <dbReference type="ARBA" id="ARBA00000085"/>
    </source>
</evidence>
<evidence type="ECO:0000256" key="7">
    <source>
        <dbReference type="ARBA" id="ARBA00022840"/>
    </source>
</evidence>
<dbReference type="EC" id="2.7.13.3" evidence="2"/>
<dbReference type="InterPro" id="IPR036097">
    <property type="entry name" value="HisK_dim/P_sf"/>
</dbReference>
<organism evidence="11 12">
    <name type="scientific">Syntrophobotulus glycolicus (strain DSM 8271 / FlGlyR)</name>
    <dbReference type="NCBI Taxonomy" id="645991"/>
    <lineage>
        <taxon>Bacteria</taxon>
        <taxon>Bacillati</taxon>
        <taxon>Bacillota</taxon>
        <taxon>Clostridia</taxon>
        <taxon>Eubacteriales</taxon>
        <taxon>Desulfitobacteriaceae</taxon>
        <taxon>Syntrophobotulus</taxon>
    </lineage>
</organism>
<proteinExistence type="predicted"/>
<evidence type="ECO:0000313" key="11">
    <source>
        <dbReference type="EMBL" id="ADY55048.1"/>
    </source>
</evidence>
<evidence type="ECO:0000256" key="8">
    <source>
        <dbReference type="ARBA" id="ARBA00023012"/>
    </source>
</evidence>
<dbReference type="HOGENOM" id="CLU_019969_0_0_9"/>
<dbReference type="PANTHER" id="PTHR43065:SF46">
    <property type="entry name" value="C4-DICARBOXYLATE TRANSPORT SENSOR PROTEIN DCTB"/>
    <property type="match status" value="1"/>
</dbReference>
<name>F0T0I3_SYNGF</name>
<keyword evidence="5" id="KW-0547">Nucleotide-binding</keyword>
<dbReference type="InterPro" id="IPR035965">
    <property type="entry name" value="PAS-like_dom_sf"/>
</dbReference>
<keyword evidence="12" id="KW-1185">Reference proteome</keyword>
<dbReference type="PROSITE" id="PS50109">
    <property type="entry name" value="HIS_KIN"/>
    <property type="match status" value="1"/>
</dbReference>
<dbReference type="GO" id="GO:0000155">
    <property type="term" value="F:phosphorelay sensor kinase activity"/>
    <property type="evidence" value="ECO:0007669"/>
    <property type="project" value="InterPro"/>
</dbReference>